<evidence type="ECO:0000313" key="4">
    <source>
        <dbReference type="EMBL" id="MBE1534531.1"/>
    </source>
</evidence>
<dbReference type="NCBIfam" id="TIGR02107">
    <property type="entry name" value="PQQ_syn_pqqA"/>
    <property type="match status" value="1"/>
</dbReference>
<dbReference type="Pfam" id="PF08042">
    <property type="entry name" value="PqqA"/>
    <property type="match status" value="1"/>
</dbReference>
<organism evidence="4 5">
    <name type="scientific">Actinomadura algeriensis</name>
    <dbReference type="NCBI Taxonomy" id="1679523"/>
    <lineage>
        <taxon>Bacteria</taxon>
        <taxon>Bacillati</taxon>
        <taxon>Actinomycetota</taxon>
        <taxon>Actinomycetes</taxon>
        <taxon>Streptosporangiales</taxon>
        <taxon>Thermomonosporaceae</taxon>
        <taxon>Actinomadura</taxon>
    </lineage>
</organism>
<reference evidence="4 5" key="1">
    <citation type="submission" date="2020-10" db="EMBL/GenBank/DDBJ databases">
        <title>Sequencing the genomes of 1000 actinobacteria strains.</title>
        <authorList>
            <person name="Klenk H.-P."/>
        </authorList>
    </citation>
    <scope>NUCLEOTIDE SEQUENCE [LARGE SCALE GENOMIC DNA]</scope>
    <source>
        <strain evidence="4 5">DSM 46744</strain>
    </source>
</reference>
<name>A0ABR9JVE3_9ACTN</name>
<dbReference type="RefSeq" id="WP_192760889.1">
    <property type="nucleotide sequence ID" value="NZ_JADBDZ010000001.1"/>
</dbReference>
<evidence type="ECO:0000256" key="1">
    <source>
        <dbReference type="ARBA" id="ARBA00004886"/>
    </source>
</evidence>
<evidence type="ECO:0000256" key="3">
    <source>
        <dbReference type="ARBA" id="ARBA00015086"/>
    </source>
</evidence>
<evidence type="ECO:0000313" key="5">
    <source>
        <dbReference type="Proteomes" id="UP000627838"/>
    </source>
</evidence>
<protein>
    <recommendedName>
        <fullName evidence="3">Coenzyme PQQ synthesis protein A</fullName>
    </recommendedName>
</protein>
<dbReference type="EMBL" id="JADBDZ010000001">
    <property type="protein sequence ID" value="MBE1534531.1"/>
    <property type="molecule type" value="Genomic_DNA"/>
</dbReference>
<comment type="similarity">
    <text evidence="2">Belongs to the PqqA family.</text>
</comment>
<sequence>MIEHTADTDRTEDRAARWVTPDFQIVETSMEVTAYFTAES</sequence>
<comment type="caution">
    <text evidence="4">The sequence shown here is derived from an EMBL/GenBank/DDBJ whole genome shotgun (WGS) entry which is preliminary data.</text>
</comment>
<accession>A0ABR9JVE3</accession>
<comment type="pathway">
    <text evidence="1">Cofactor biosynthesis; pyrroloquinoline quinone biosynthesis.</text>
</comment>
<gene>
    <name evidence="4" type="ORF">H4W34_004364</name>
</gene>
<evidence type="ECO:0000256" key="2">
    <source>
        <dbReference type="ARBA" id="ARBA00009325"/>
    </source>
</evidence>
<dbReference type="Proteomes" id="UP000627838">
    <property type="component" value="Unassembled WGS sequence"/>
</dbReference>
<keyword evidence="5" id="KW-1185">Reference proteome</keyword>
<proteinExistence type="inferred from homology"/>
<dbReference type="InterPro" id="IPR011725">
    <property type="entry name" value="PQQ_synth_PqqA"/>
</dbReference>